<keyword evidence="3" id="KW-1133">Transmembrane helix</keyword>
<feature type="transmembrane region" description="Helical" evidence="3">
    <location>
        <begin position="160"/>
        <end position="183"/>
    </location>
</feature>
<dbReference type="Gene3D" id="1.25.40.10">
    <property type="entry name" value="Tetratricopeptide repeat domain"/>
    <property type="match status" value="1"/>
</dbReference>
<evidence type="ECO:0000313" key="4">
    <source>
        <dbReference type="EMBL" id="ABQ46033.1"/>
    </source>
</evidence>
<reference evidence="5" key="1">
    <citation type="submission" date="2007-05" db="EMBL/GenBank/DDBJ databases">
        <title>Complete sequence of Thermotoga petrophila RKU-1.</title>
        <authorList>
            <consortium name="US DOE Joint Genome Institute"/>
            <person name="Copeland A."/>
            <person name="Lucas S."/>
            <person name="Lapidus A."/>
            <person name="Barry K."/>
            <person name="Glavina del Rio T."/>
            <person name="Dalin E."/>
            <person name="Tice H."/>
            <person name="Pitluck S."/>
            <person name="Sims D."/>
            <person name="Brettin T."/>
            <person name="Bruce D."/>
            <person name="Detter J.C."/>
            <person name="Han C."/>
            <person name="Tapia R."/>
            <person name="Schmutz J."/>
            <person name="Larimer F."/>
            <person name="Land M."/>
            <person name="Hauser L."/>
            <person name="Kyrpides N."/>
            <person name="Mikhailova N."/>
            <person name="Nelson K."/>
            <person name="Gogarten J.P."/>
            <person name="Noll K."/>
            <person name="Richardson P."/>
        </authorList>
    </citation>
    <scope>NUCLEOTIDE SEQUENCE [LARGE SCALE GENOMIC DNA]</scope>
    <source>
        <strain evidence="5">ATCC BAA-488 / DSM 13995 / JCM 10881 / RKU-1</strain>
    </source>
</reference>
<evidence type="ECO:0000256" key="1">
    <source>
        <dbReference type="PROSITE-ProRule" id="PRU00339"/>
    </source>
</evidence>
<feature type="repeat" description="TPR" evidence="1">
    <location>
        <begin position="331"/>
        <end position="364"/>
    </location>
</feature>
<evidence type="ECO:0000256" key="3">
    <source>
        <dbReference type="SAM" id="Phobius"/>
    </source>
</evidence>
<dbReference type="RefSeq" id="WP_011942711.1">
    <property type="nucleotide sequence ID" value="NC_009486.1"/>
</dbReference>
<keyword evidence="2" id="KW-0175">Coiled coil</keyword>
<dbReference type="STRING" id="390874.Tpet_0004"/>
<accession>A5IIL0</accession>
<dbReference type="PROSITE" id="PS50005">
    <property type="entry name" value="TPR"/>
    <property type="match status" value="2"/>
</dbReference>
<dbReference type="Pfam" id="PF13174">
    <property type="entry name" value="TPR_6"/>
    <property type="match status" value="1"/>
</dbReference>
<feature type="repeat" description="TPR" evidence="1">
    <location>
        <begin position="292"/>
        <end position="325"/>
    </location>
</feature>
<dbReference type="InterPro" id="IPR011990">
    <property type="entry name" value="TPR-like_helical_dom_sf"/>
</dbReference>
<keyword evidence="3" id="KW-0472">Membrane</keyword>
<evidence type="ECO:0000256" key="2">
    <source>
        <dbReference type="SAM" id="Coils"/>
    </source>
</evidence>
<reference evidence="4 5" key="2">
    <citation type="journal article" date="2009" name="Proc. Natl. Acad. Sci. U.S.A.">
        <title>On the chimeric nature, thermophilic origin, and phylogenetic placement of the Thermotogales.</title>
        <authorList>
            <person name="Zhaxybayeva O."/>
            <person name="Swithers K.S."/>
            <person name="Lapierre P."/>
            <person name="Fournier G.P."/>
            <person name="Bickhart D.M."/>
            <person name="DeBoy R.T."/>
            <person name="Nelson K.E."/>
            <person name="Nesbo C.L."/>
            <person name="Doolittle W.F."/>
            <person name="Gogarten J.P."/>
            <person name="Noll K.M."/>
        </authorList>
    </citation>
    <scope>NUCLEOTIDE SEQUENCE [LARGE SCALE GENOMIC DNA]</scope>
    <source>
        <strain evidence="5">ATCC BAA-488 / DSM 13995 / JCM 10881 / RKU-1</strain>
    </source>
</reference>
<evidence type="ECO:0000313" key="5">
    <source>
        <dbReference type="Proteomes" id="UP000006558"/>
    </source>
</evidence>
<gene>
    <name evidence="4" type="ordered locus">Tpet_0004</name>
</gene>
<dbReference type="HOGENOM" id="CLU_733489_0_0_0"/>
<protein>
    <submittedName>
        <fullName evidence="4">Tetratricopeptide TPR_2 repeat protein</fullName>
    </submittedName>
</protein>
<organism evidence="4 5">
    <name type="scientific">Thermotoga petrophila (strain ATCC BAA-488 / DSM 13995 / JCM 10881 / RKU-1)</name>
    <dbReference type="NCBI Taxonomy" id="390874"/>
    <lineage>
        <taxon>Bacteria</taxon>
        <taxon>Thermotogati</taxon>
        <taxon>Thermotogota</taxon>
        <taxon>Thermotogae</taxon>
        <taxon>Thermotogales</taxon>
        <taxon>Thermotogaceae</taxon>
        <taxon>Thermotoga</taxon>
    </lineage>
</organism>
<dbReference type="SMART" id="SM00028">
    <property type="entry name" value="TPR"/>
    <property type="match status" value="2"/>
</dbReference>
<dbReference type="EMBL" id="CP000702">
    <property type="protein sequence ID" value="ABQ46033.1"/>
    <property type="molecule type" value="Genomic_DNA"/>
</dbReference>
<feature type="coiled-coil region" evidence="2">
    <location>
        <begin position="246"/>
        <end position="273"/>
    </location>
</feature>
<keyword evidence="3" id="KW-0812">Transmembrane</keyword>
<dbReference type="Gene3D" id="1.20.5.170">
    <property type="match status" value="1"/>
</dbReference>
<name>A5IIL0_THEP1</name>
<proteinExistence type="predicted"/>
<dbReference type="eggNOG" id="COG1729">
    <property type="taxonomic scope" value="Bacteria"/>
</dbReference>
<dbReference type="AlphaFoldDB" id="A5IIL0"/>
<dbReference type="KEGG" id="tpt:Tpet_0004"/>
<dbReference type="SUPFAM" id="SSF48452">
    <property type="entry name" value="TPR-like"/>
    <property type="match status" value="1"/>
</dbReference>
<keyword evidence="1" id="KW-0802">TPR repeat</keyword>
<dbReference type="InterPro" id="IPR019734">
    <property type="entry name" value="TPR_rpt"/>
</dbReference>
<dbReference type="Proteomes" id="UP000006558">
    <property type="component" value="Chromosome"/>
</dbReference>
<sequence length="377" mass="44350">MNILEKIVRDLISEKRITEARNLLSLFSEEFPHLELEVEYAARNWKAVKRLYENLPDELKEKYREYYEYATNQLNIDYSKETEEALKEIERKNFQGAASILESIVKDYPELVEVIALRYKLALQRNEKRAIEKYRKLLLSLDRTHPALIETRVSSRKIGVFEVFTLSLLVALLVTTILAFYTLPSRIEVNVPSSESTVNIKPIEQRIEDVLSNIFAITENLGRINDSLDKNFTDLQENMSPISENIESLKEALTNLESRLSKIESAIAKTSNKEPSVSVVYVPEREDRIERAKSLWFLGYMFYLRRDYDEAINRFEIAIKEIGEDNVYFKDDVYYYRALCYYYKGDTSTARSLFEEFIKFFPDSEYADDAEYFLKRL</sequence>